<proteinExistence type="predicted"/>
<organism evidence="2 3">
    <name type="scientific">Protopolystoma xenopodis</name>
    <dbReference type="NCBI Taxonomy" id="117903"/>
    <lineage>
        <taxon>Eukaryota</taxon>
        <taxon>Metazoa</taxon>
        <taxon>Spiralia</taxon>
        <taxon>Lophotrochozoa</taxon>
        <taxon>Platyhelminthes</taxon>
        <taxon>Monogenea</taxon>
        <taxon>Polyopisthocotylea</taxon>
        <taxon>Polystomatidea</taxon>
        <taxon>Polystomatidae</taxon>
        <taxon>Protopolystoma</taxon>
    </lineage>
</organism>
<comment type="caution">
    <text evidence="2">The sequence shown here is derived from an EMBL/GenBank/DDBJ whole genome shotgun (WGS) entry which is preliminary data.</text>
</comment>
<dbReference type="InterPro" id="IPR011009">
    <property type="entry name" value="Kinase-like_dom_sf"/>
</dbReference>
<dbReference type="PROSITE" id="PS50011">
    <property type="entry name" value="PROTEIN_KINASE_DOM"/>
    <property type="match status" value="1"/>
</dbReference>
<dbReference type="InterPro" id="IPR001245">
    <property type="entry name" value="Ser-Thr/Tyr_kinase_cat_dom"/>
</dbReference>
<dbReference type="Gene3D" id="3.30.200.20">
    <property type="entry name" value="Phosphorylase Kinase, domain 1"/>
    <property type="match status" value="1"/>
</dbReference>
<name>A0A3S5AA32_9PLAT</name>
<reference evidence="2" key="1">
    <citation type="submission" date="2018-11" db="EMBL/GenBank/DDBJ databases">
        <authorList>
            <consortium name="Pathogen Informatics"/>
        </authorList>
    </citation>
    <scope>NUCLEOTIDE SEQUENCE</scope>
</reference>
<dbReference type="SUPFAM" id="SSF56112">
    <property type="entry name" value="Protein kinase-like (PK-like)"/>
    <property type="match status" value="1"/>
</dbReference>
<feature type="domain" description="Protein kinase" evidence="1">
    <location>
        <begin position="3"/>
        <end position="80"/>
    </location>
</feature>
<keyword evidence="3" id="KW-1185">Reference proteome</keyword>
<accession>A0A3S5AA32</accession>
<evidence type="ECO:0000313" key="2">
    <source>
        <dbReference type="EMBL" id="VEL11045.1"/>
    </source>
</evidence>
<dbReference type="GO" id="GO:0005886">
    <property type="term" value="C:plasma membrane"/>
    <property type="evidence" value="ECO:0007669"/>
    <property type="project" value="TreeGrafter"/>
</dbReference>
<dbReference type="GO" id="GO:0043235">
    <property type="term" value="C:receptor complex"/>
    <property type="evidence" value="ECO:0007669"/>
    <property type="project" value="TreeGrafter"/>
</dbReference>
<dbReference type="OrthoDB" id="6247635at2759"/>
<dbReference type="PANTHER" id="PTHR24416">
    <property type="entry name" value="TYROSINE-PROTEIN KINASE RECEPTOR"/>
    <property type="match status" value="1"/>
</dbReference>
<gene>
    <name evidence="2" type="ORF">PXEA_LOCUS4485</name>
</gene>
<protein>
    <recommendedName>
        <fullName evidence="1">Protein kinase domain-containing protein</fullName>
    </recommendedName>
</protein>
<dbReference type="InterPro" id="IPR000719">
    <property type="entry name" value="Prot_kinase_dom"/>
</dbReference>
<dbReference type="Proteomes" id="UP000784294">
    <property type="component" value="Unassembled WGS sequence"/>
</dbReference>
<dbReference type="Pfam" id="PF07714">
    <property type="entry name" value="PK_Tyr_Ser-Thr"/>
    <property type="match status" value="1"/>
</dbReference>
<dbReference type="EMBL" id="CAAALY010010681">
    <property type="protein sequence ID" value="VEL11045.1"/>
    <property type="molecule type" value="Genomic_DNA"/>
</dbReference>
<evidence type="ECO:0000259" key="1">
    <source>
        <dbReference type="PROSITE" id="PS50011"/>
    </source>
</evidence>
<dbReference type="GO" id="GO:0004714">
    <property type="term" value="F:transmembrane receptor protein tyrosine kinase activity"/>
    <property type="evidence" value="ECO:0007669"/>
    <property type="project" value="TreeGrafter"/>
</dbReference>
<dbReference type="PANTHER" id="PTHR24416:SF611">
    <property type="entry name" value="TYROSINE-PROTEIN KINASE TRANSMEMBRANE RECEPTOR ROR"/>
    <property type="match status" value="1"/>
</dbReference>
<evidence type="ECO:0000313" key="3">
    <source>
        <dbReference type="Proteomes" id="UP000784294"/>
    </source>
</evidence>
<dbReference type="GO" id="GO:0005524">
    <property type="term" value="F:ATP binding"/>
    <property type="evidence" value="ECO:0007669"/>
    <property type="project" value="InterPro"/>
</dbReference>
<dbReference type="GO" id="GO:0017147">
    <property type="term" value="F:Wnt-protein binding"/>
    <property type="evidence" value="ECO:0007669"/>
    <property type="project" value="TreeGrafter"/>
</dbReference>
<dbReference type="GO" id="GO:0007169">
    <property type="term" value="P:cell surface receptor protein tyrosine kinase signaling pathway"/>
    <property type="evidence" value="ECO:0007669"/>
    <property type="project" value="TreeGrafter"/>
</dbReference>
<dbReference type="AlphaFoldDB" id="A0A3S5AA32"/>
<sequence length="80" mass="8580">MANRFGEQIGQGAYGPVYRGGLTLAGTYENGQPTPVYLKALTNGTSANLQADFRREANVMAELRHPNVLSLLGVSMQQAP</sequence>
<dbReference type="InterPro" id="IPR050122">
    <property type="entry name" value="RTK"/>
</dbReference>